<organism evidence="1 2">
    <name type="scientific">Bacillus cereus BAG5X1-1</name>
    <dbReference type="NCBI Taxonomy" id="1053189"/>
    <lineage>
        <taxon>Bacteria</taxon>
        <taxon>Bacillati</taxon>
        <taxon>Bacillota</taxon>
        <taxon>Bacilli</taxon>
        <taxon>Bacillales</taxon>
        <taxon>Bacillaceae</taxon>
        <taxon>Bacillus</taxon>
        <taxon>Bacillus cereus group</taxon>
    </lineage>
</organism>
<dbReference type="HOGENOM" id="CLU_3427300_0_0_9"/>
<evidence type="ECO:0000313" key="2">
    <source>
        <dbReference type="Proteomes" id="UP000006600"/>
    </source>
</evidence>
<gene>
    <name evidence="1" type="ORF">IEE_01736</name>
</gene>
<sequence>MLFVTTIVATGKLGPVGPVTP</sequence>
<protein>
    <submittedName>
        <fullName evidence="1">Uncharacterized protein</fullName>
    </submittedName>
</protein>
<evidence type="ECO:0000313" key="1">
    <source>
        <dbReference type="EMBL" id="EJQ47113.1"/>
    </source>
</evidence>
<dbReference type="Proteomes" id="UP000006600">
    <property type="component" value="Unassembled WGS sequence"/>
</dbReference>
<proteinExistence type="predicted"/>
<feature type="non-terminal residue" evidence="1">
    <location>
        <position position="21"/>
    </location>
</feature>
<name>J7XRU3_BACCE</name>
<reference evidence="1 2" key="1">
    <citation type="submission" date="2012-04" db="EMBL/GenBank/DDBJ databases">
        <title>The Genome Sequence of Bacillus cereus BAG5X1-1.</title>
        <authorList>
            <consortium name="The Broad Institute Genome Sequencing Platform"/>
            <consortium name="The Broad Institute Genome Sequencing Center for Infectious Disease"/>
            <person name="Feldgarden M."/>
            <person name="Van der Auwera G.A."/>
            <person name="Mahillon J."/>
            <person name="Duprez V."/>
            <person name="Timmery S."/>
            <person name="Mattelet C."/>
            <person name="Dierick K."/>
            <person name="Sun M."/>
            <person name="Yu Z."/>
            <person name="Zhu L."/>
            <person name="Hu X."/>
            <person name="Shank E.B."/>
            <person name="Swiecicka I."/>
            <person name="Hansen B.M."/>
            <person name="Andrup L."/>
            <person name="Young S.K."/>
            <person name="Zeng Q."/>
            <person name="Gargeya S."/>
            <person name="Fitzgerald M."/>
            <person name="Haas B."/>
            <person name="Abouelleil A."/>
            <person name="Alvarado L."/>
            <person name="Arachchi H.M."/>
            <person name="Berlin A."/>
            <person name="Chapman S.B."/>
            <person name="Goldberg J."/>
            <person name="Griggs A."/>
            <person name="Gujja S."/>
            <person name="Hansen M."/>
            <person name="Howarth C."/>
            <person name="Imamovic A."/>
            <person name="Larimer J."/>
            <person name="McCowen C."/>
            <person name="Montmayeur A."/>
            <person name="Murphy C."/>
            <person name="Neiman D."/>
            <person name="Pearson M."/>
            <person name="Priest M."/>
            <person name="Roberts A."/>
            <person name="Saif S."/>
            <person name="Shea T."/>
            <person name="Sisk P."/>
            <person name="Sykes S."/>
            <person name="Wortman J."/>
            <person name="Nusbaum C."/>
            <person name="Birren B."/>
        </authorList>
    </citation>
    <scope>NUCLEOTIDE SEQUENCE [LARGE SCALE GENOMIC DNA]</scope>
    <source>
        <strain evidence="1 2">BAG5X1-1</strain>
    </source>
</reference>
<dbReference type="AlphaFoldDB" id="J7XRU3"/>
<comment type="caution">
    <text evidence="1">The sequence shown here is derived from an EMBL/GenBank/DDBJ whole genome shotgun (WGS) entry which is preliminary data.</text>
</comment>
<accession>J7XRU3</accession>
<dbReference type="EMBL" id="AHDJ01000019">
    <property type="protein sequence ID" value="EJQ47113.1"/>
    <property type="molecule type" value="Genomic_DNA"/>
</dbReference>